<protein>
    <recommendedName>
        <fullName evidence="1">Saccharopine dehydrogenase-like C-terminal domain-containing protein</fullName>
    </recommendedName>
</protein>
<dbReference type="InterPro" id="IPR032095">
    <property type="entry name" value="Sacchrp_dh-like_C"/>
</dbReference>
<dbReference type="Gene3D" id="3.40.50.720">
    <property type="entry name" value="NAD(P)-binding Rossmann-like Domain"/>
    <property type="match status" value="1"/>
</dbReference>
<evidence type="ECO:0000259" key="1">
    <source>
        <dbReference type="Pfam" id="PF16653"/>
    </source>
</evidence>
<reference evidence="2" key="1">
    <citation type="journal article" date="2014" name="Front. Microbiol.">
        <title>High frequency of phylogenetically diverse reductive dehalogenase-homologous genes in deep subseafloor sedimentary metagenomes.</title>
        <authorList>
            <person name="Kawai M."/>
            <person name="Futagami T."/>
            <person name="Toyoda A."/>
            <person name="Takaki Y."/>
            <person name="Nishi S."/>
            <person name="Hori S."/>
            <person name="Arai W."/>
            <person name="Tsubouchi T."/>
            <person name="Morono Y."/>
            <person name="Uchiyama I."/>
            <person name="Ito T."/>
            <person name="Fujiyama A."/>
            <person name="Inagaki F."/>
            <person name="Takami H."/>
        </authorList>
    </citation>
    <scope>NUCLEOTIDE SEQUENCE</scope>
    <source>
        <strain evidence="2">Expedition CK06-06</strain>
    </source>
</reference>
<dbReference type="AlphaFoldDB" id="X1FZM6"/>
<sequence>MAGITGVPLAIGAIMMIDGKINKKGVLTPEEAITEPMEFFNRLAPYCGKNLSGKDILIIRED</sequence>
<dbReference type="Pfam" id="PF16653">
    <property type="entry name" value="Sacchrp_dh_C"/>
    <property type="match status" value="1"/>
</dbReference>
<evidence type="ECO:0000313" key="2">
    <source>
        <dbReference type="EMBL" id="GAH51106.1"/>
    </source>
</evidence>
<gene>
    <name evidence="2" type="ORF">S03H2_39744</name>
</gene>
<accession>X1FZM6</accession>
<dbReference type="EMBL" id="BARU01024597">
    <property type="protein sequence ID" value="GAH51106.1"/>
    <property type="molecule type" value="Genomic_DNA"/>
</dbReference>
<comment type="caution">
    <text evidence="2">The sequence shown here is derived from an EMBL/GenBank/DDBJ whole genome shotgun (WGS) entry which is preliminary data.</text>
</comment>
<feature type="domain" description="Saccharopine dehydrogenase-like C-terminal" evidence="1">
    <location>
        <begin position="1"/>
        <end position="44"/>
    </location>
</feature>
<name>X1FZM6_9ZZZZ</name>
<organism evidence="2">
    <name type="scientific">marine sediment metagenome</name>
    <dbReference type="NCBI Taxonomy" id="412755"/>
    <lineage>
        <taxon>unclassified sequences</taxon>
        <taxon>metagenomes</taxon>
        <taxon>ecological metagenomes</taxon>
    </lineage>
</organism>
<proteinExistence type="predicted"/>